<evidence type="ECO:0000256" key="1">
    <source>
        <dbReference type="SAM" id="MobiDB-lite"/>
    </source>
</evidence>
<comment type="caution">
    <text evidence="2">The sequence shown here is derived from an EMBL/GenBank/DDBJ whole genome shotgun (WGS) entry which is preliminary data.</text>
</comment>
<dbReference type="Proteomes" id="UP001272137">
    <property type="component" value="Unassembled WGS sequence"/>
</dbReference>
<accession>A0AAW9CW97</accession>
<proteinExistence type="predicted"/>
<feature type="compositionally biased region" description="Low complexity" evidence="1">
    <location>
        <begin position="46"/>
        <end position="61"/>
    </location>
</feature>
<gene>
    <name evidence="2" type="ORF">C7S16_1061</name>
</gene>
<organism evidence="2 3">
    <name type="scientific">Burkholderia thailandensis</name>
    <dbReference type="NCBI Taxonomy" id="57975"/>
    <lineage>
        <taxon>Bacteria</taxon>
        <taxon>Pseudomonadati</taxon>
        <taxon>Pseudomonadota</taxon>
        <taxon>Betaproteobacteria</taxon>
        <taxon>Burkholderiales</taxon>
        <taxon>Burkholderiaceae</taxon>
        <taxon>Burkholderia</taxon>
        <taxon>pseudomallei group</taxon>
    </lineage>
</organism>
<evidence type="ECO:0000313" key="2">
    <source>
        <dbReference type="EMBL" id="MDW9254737.1"/>
    </source>
</evidence>
<protein>
    <submittedName>
        <fullName evidence="2">Uncharacterized protein</fullName>
    </submittedName>
</protein>
<dbReference type="AlphaFoldDB" id="A0AAW9CW97"/>
<name>A0AAW9CW97_BURTH</name>
<sequence>MAFVSTSAAGGFHRWLSVDARARRGPSRVGAAKFGRGRRHPVGWPAGAACRPTAAAQRESA</sequence>
<feature type="region of interest" description="Disordered" evidence="1">
    <location>
        <begin position="26"/>
        <end position="61"/>
    </location>
</feature>
<evidence type="ECO:0000313" key="3">
    <source>
        <dbReference type="Proteomes" id="UP001272137"/>
    </source>
</evidence>
<reference evidence="2" key="1">
    <citation type="submission" date="2018-08" db="EMBL/GenBank/DDBJ databases">
        <title>Identification of Burkholderia cepacia strains that express a Burkholderia pseudomallei-like capsular polysaccharide.</title>
        <authorList>
            <person name="Burtnick M.N."/>
            <person name="Vongsouvath M."/>
            <person name="Newton P."/>
            <person name="Wuthiekanun V."/>
            <person name="Limmathurotsakul D."/>
            <person name="Brett P.J."/>
            <person name="Chantratita N."/>
            <person name="Dance D.A."/>
        </authorList>
    </citation>
    <scope>NUCLEOTIDE SEQUENCE</scope>
    <source>
        <strain evidence="2">SBXCC001</strain>
    </source>
</reference>
<dbReference type="EMBL" id="QXCT01000002">
    <property type="protein sequence ID" value="MDW9254737.1"/>
    <property type="molecule type" value="Genomic_DNA"/>
</dbReference>